<proteinExistence type="predicted"/>
<keyword evidence="1" id="KW-0812">Transmembrane</keyword>
<name>A0A7I5ECU0_HAECO</name>
<protein>
    <submittedName>
        <fullName evidence="3">Uncharacterized protein</fullName>
    </submittedName>
</protein>
<accession>A0A7I5ECU0</accession>
<keyword evidence="1" id="KW-0472">Membrane</keyword>
<feature type="transmembrane region" description="Helical" evidence="1">
    <location>
        <begin position="45"/>
        <end position="69"/>
    </location>
</feature>
<sequence length="88" mass="9991">MSVMGKIINPFNASVGEYNFAWHEDQRAALKGPQGPIHDPNTEKIILWIRLVGAGVLVIICLVGLAIYLKYLCCHRRREEDELLEIDD</sequence>
<evidence type="ECO:0000313" key="2">
    <source>
        <dbReference type="Proteomes" id="UP000025227"/>
    </source>
</evidence>
<evidence type="ECO:0000313" key="3">
    <source>
        <dbReference type="WBParaSite" id="HCON_00151530-00001"/>
    </source>
</evidence>
<dbReference type="Proteomes" id="UP000025227">
    <property type="component" value="Unplaced"/>
</dbReference>
<keyword evidence="2" id="KW-1185">Reference proteome</keyword>
<dbReference type="AlphaFoldDB" id="A0A7I5ECU0"/>
<reference evidence="3" key="1">
    <citation type="submission" date="2020-12" db="UniProtKB">
        <authorList>
            <consortium name="WormBaseParasite"/>
        </authorList>
    </citation>
    <scope>IDENTIFICATION</scope>
    <source>
        <strain evidence="3">MHco3</strain>
    </source>
</reference>
<dbReference type="WBParaSite" id="HCON_00151530-00001">
    <property type="protein sequence ID" value="HCON_00151530-00001"/>
    <property type="gene ID" value="HCON_00151530"/>
</dbReference>
<organism evidence="2 3">
    <name type="scientific">Haemonchus contortus</name>
    <name type="common">Barber pole worm</name>
    <dbReference type="NCBI Taxonomy" id="6289"/>
    <lineage>
        <taxon>Eukaryota</taxon>
        <taxon>Metazoa</taxon>
        <taxon>Ecdysozoa</taxon>
        <taxon>Nematoda</taxon>
        <taxon>Chromadorea</taxon>
        <taxon>Rhabditida</taxon>
        <taxon>Rhabditina</taxon>
        <taxon>Rhabditomorpha</taxon>
        <taxon>Strongyloidea</taxon>
        <taxon>Trichostrongylidae</taxon>
        <taxon>Haemonchus</taxon>
    </lineage>
</organism>
<evidence type="ECO:0000256" key="1">
    <source>
        <dbReference type="SAM" id="Phobius"/>
    </source>
</evidence>
<keyword evidence="1" id="KW-1133">Transmembrane helix</keyword>